<accession>A0A8S5RS11</accession>
<evidence type="ECO:0000313" key="1">
    <source>
        <dbReference type="EMBL" id="DAE92296.1"/>
    </source>
</evidence>
<organism evidence="1">
    <name type="scientific">Siphoviridae sp. ctFBb37</name>
    <dbReference type="NCBI Taxonomy" id="2827565"/>
    <lineage>
        <taxon>Viruses</taxon>
        <taxon>Duplodnaviria</taxon>
        <taxon>Heunggongvirae</taxon>
        <taxon>Uroviricota</taxon>
        <taxon>Caudoviricetes</taxon>
    </lineage>
</organism>
<protein>
    <submittedName>
        <fullName evidence="1">Uncharacterized protein</fullName>
    </submittedName>
</protein>
<name>A0A8S5RS11_9CAUD</name>
<sequence>MLELFCGKNKEKVPVSHESGTFLVRGTGLEPVTPCTSIIAQ</sequence>
<dbReference type="EMBL" id="BK057796">
    <property type="protein sequence ID" value="DAE92296.1"/>
    <property type="molecule type" value="Genomic_DNA"/>
</dbReference>
<reference evidence="1" key="1">
    <citation type="journal article" date="2021" name="Proc. Natl. Acad. Sci. U.S.A.">
        <title>A Catalog of Tens of Thousands of Viruses from Human Metagenomes Reveals Hidden Associations with Chronic Diseases.</title>
        <authorList>
            <person name="Tisza M.J."/>
            <person name="Buck C.B."/>
        </authorList>
    </citation>
    <scope>NUCLEOTIDE SEQUENCE</scope>
    <source>
        <strain evidence="1">CtFBb37</strain>
    </source>
</reference>
<proteinExistence type="predicted"/>